<comment type="caution">
    <text evidence="2">The sequence shown here is derived from an EMBL/GenBank/DDBJ whole genome shotgun (WGS) entry which is preliminary data.</text>
</comment>
<feature type="region of interest" description="Disordered" evidence="1">
    <location>
        <begin position="449"/>
        <end position="485"/>
    </location>
</feature>
<gene>
    <name evidence="2" type="ORF">B8W66_13275</name>
</gene>
<evidence type="ECO:0000313" key="3">
    <source>
        <dbReference type="Proteomes" id="UP000193247"/>
    </source>
</evidence>
<dbReference type="Proteomes" id="UP000193247">
    <property type="component" value="Unassembled WGS sequence"/>
</dbReference>
<accession>A0A1X2LTT5</accession>
<evidence type="ECO:0000313" key="2">
    <source>
        <dbReference type="EMBL" id="OSC40284.1"/>
    </source>
</evidence>
<feature type="region of interest" description="Disordered" evidence="1">
    <location>
        <begin position="242"/>
        <end position="365"/>
    </location>
</feature>
<dbReference type="RefSeq" id="WP_085325482.1">
    <property type="nucleotide sequence ID" value="NZ_NCXP01000015.1"/>
</dbReference>
<feature type="region of interest" description="Disordered" evidence="1">
    <location>
        <begin position="199"/>
        <end position="223"/>
    </location>
</feature>
<protein>
    <recommendedName>
        <fullName evidence="4">DUF4226 domain-containing protein</fullName>
    </recommendedName>
</protein>
<feature type="compositionally biased region" description="Low complexity" evidence="1">
    <location>
        <begin position="457"/>
        <end position="485"/>
    </location>
</feature>
<feature type="compositionally biased region" description="Low complexity" evidence="1">
    <location>
        <begin position="242"/>
        <end position="254"/>
    </location>
</feature>
<dbReference type="AlphaFoldDB" id="A0A1X2LTT5"/>
<sequence>MSTLTDLLAAVEAVRDATGDPNEWQTGLTPTEVAAVLTPTTRSEQLDAILAKIRQHHPTVFNPATATLPTHPGKQEVPGAPTDRQHGDAAEAIAAAEAALAHQNSASAQLDMQVISAILNAHRNAVEGGETLNRLQQETEAAVRTRSDLDTPAGARDFQRFLIGKLRDIRAVVATASLDDTSKAALMAAWTALYGAAKTGPNGADERPRASVAPDPAPVRGDTQFPTLCPDAGWDPSLDSLLFDDPGPLAGDLPPQGPTSPAMPMMPAMPSIPNIGAGPVPSSAMGSMPGGPGGFPLSGLLRGTGIEPGGPDDGRLESTDPNPQDHASDDEPDERTGDAQKDAASENPESPPAGPTTVTLPNGDTVTAASPQLAAAIKAAAGGAPIADAFQRQGITIPPPGTAVANPIDPSQVVPGDIGMLTDRHALALGRSKALLDGQIQHISTVSGPSFLGWEHPPTSATATAPARTETPTPTRPAATSTGLN</sequence>
<evidence type="ECO:0000256" key="1">
    <source>
        <dbReference type="SAM" id="MobiDB-lite"/>
    </source>
</evidence>
<feature type="compositionally biased region" description="Basic and acidic residues" evidence="1">
    <location>
        <begin position="326"/>
        <end position="344"/>
    </location>
</feature>
<feature type="compositionally biased region" description="Low complexity" evidence="1">
    <location>
        <begin position="278"/>
        <end position="287"/>
    </location>
</feature>
<feature type="compositionally biased region" description="Polar residues" evidence="1">
    <location>
        <begin position="356"/>
        <end position="365"/>
    </location>
</feature>
<evidence type="ECO:0008006" key="4">
    <source>
        <dbReference type="Google" id="ProtNLM"/>
    </source>
</evidence>
<feature type="region of interest" description="Disordered" evidence="1">
    <location>
        <begin position="62"/>
        <end position="88"/>
    </location>
</feature>
<keyword evidence="3" id="KW-1185">Reference proteome</keyword>
<dbReference type="InterPro" id="IPR019710">
    <property type="entry name" value="DUF4226"/>
</dbReference>
<proteinExistence type="predicted"/>
<name>A0A1X2LTT5_9MYCO</name>
<dbReference type="OrthoDB" id="4761006at2"/>
<organism evidence="2 3">
    <name type="scientific">Mycobacterium decipiens</name>
    <dbReference type="NCBI Taxonomy" id="1430326"/>
    <lineage>
        <taxon>Bacteria</taxon>
        <taxon>Bacillati</taxon>
        <taxon>Actinomycetota</taxon>
        <taxon>Actinomycetes</taxon>
        <taxon>Mycobacteriales</taxon>
        <taxon>Mycobacteriaceae</taxon>
        <taxon>Mycobacterium</taxon>
    </lineage>
</organism>
<dbReference type="STRING" id="1430326.B8W66_13275"/>
<dbReference type="EMBL" id="NCXP01000015">
    <property type="protein sequence ID" value="OSC40284.1"/>
    <property type="molecule type" value="Genomic_DNA"/>
</dbReference>
<reference evidence="2 3" key="1">
    <citation type="submission" date="2017-04" db="EMBL/GenBank/DDBJ databases">
        <title>The new phylogeny of genus Mycobacterium.</title>
        <authorList>
            <person name="Tortoli E."/>
            <person name="Trovato A."/>
            <person name="Cirillo D.M."/>
        </authorList>
    </citation>
    <scope>NUCLEOTIDE SEQUENCE [LARGE SCALE GENOMIC DNA]</scope>
    <source>
        <strain evidence="2 3">TBL 1200985</strain>
    </source>
</reference>
<dbReference type="Pfam" id="PF10774">
    <property type="entry name" value="DUF4226"/>
    <property type="match status" value="1"/>
</dbReference>